<feature type="domain" description="Asparagine synthetase" evidence="5">
    <location>
        <begin position="223"/>
        <end position="543"/>
    </location>
</feature>
<protein>
    <recommendedName>
        <fullName evidence="3">asparagine synthase (glutamine-hydrolyzing)</fullName>
        <ecNumber evidence="3">6.3.5.4</ecNumber>
    </recommendedName>
</protein>
<dbReference type="InterPro" id="IPR051786">
    <property type="entry name" value="ASN_synthetase/amidase"/>
</dbReference>
<dbReference type="PIRSF" id="PIRSF001589">
    <property type="entry name" value="Asn_synthetase_glu-h"/>
    <property type="match status" value="1"/>
</dbReference>
<organism evidence="6 7">
    <name type="scientific">Sphingobium yanoikuyae</name>
    <name type="common">Sphingomonas yanoikuyae</name>
    <dbReference type="NCBI Taxonomy" id="13690"/>
    <lineage>
        <taxon>Bacteria</taxon>
        <taxon>Pseudomonadati</taxon>
        <taxon>Pseudomonadota</taxon>
        <taxon>Alphaproteobacteria</taxon>
        <taxon>Sphingomonadales</taxon>
        <taxon>Sphingomonadaceae</taxon>
        <taxon>Sphingobium</taxon>
    </lineage>
</organism>
<dbReference type="InterPro" id="IPR001962">
    <property type="entry name" value="Asn_synthase"/>
</dbReference>
<evidence type="ECO:0000259" key="5">
    <source>
        <dbReference type="Pfam" id="PF00733"/>
    </source>
</evidence>
<dbReference type="PANTHER" id="PTHR43284">
    <property type="entry name" value="ASPARAGINE SYNTHETASE (GLUTAMINE-HYDROLYZING)"/>
    <property type="match status" value="1"/>
</dbReference>
<evidence type="ECO:0000313" key="7">
    <source>
        <dbReference type="Proteomes" id="UP000515377"/>
    </source>
</evidence>
<comment type="similarity">
    <text evidence="2">Belongs to the asparagine synthetase family.</text>
</comment>
<dbReference type="Proteomes" id="UP000515377">
    <property type="component" value="Chromosome"/>
</dbReference>
<dbReference type="EC" id="6.3.5.4" evidence="3"/>
<dbReference type="SUPFAM" id="SSF56235">
    <property type="entry name" value="N-terminal nucleophile aminohydrolases (Ntn hydrolases)"/>
    <property type="match status" value="1"/>
</dbReference>
<dbReference type="GO" id="GO:0005829">
    <property type="term" value="C:cytosol"/>
    <property type="evidence" value="ECO:0007669"/>
    <property type="project" value="TreeGrafter"/>
</dbReference>
<evidence type="ECO:0000256" key="4">
    <source>
        <dbReference type="ARBA" id="ARBA00048741"/>
    </source>
</evidence>
<comment type="pathway">
    <text evidence="1">Amino-acid biosynthesis; L-asparagine biosynthesis; L-asparagine from L-aspartate (L-Gln route): step 1/1.</text>
</comment>
<accession>A0A9X7YFE4</accession>
<name>A0A9X7YFE4_SPHYA</name>
<dbReference type="InterPro" id="IPR014729">
    <property type="entry name" value="Rossmann-like_a/b/a_fold"/>
</dbReference>
<sequence length="575" mass="63432">MNSFYALRSTVPARRHGVSASDWVPSFEIEAHSPDIDCIQVKHGAISVVLLGNLFDRQTMQPIVAAEELHLDAGNDIINCLLDGYWGRYVALIVDLEAARVTLLRDPSGQMPLYWTLEEERLRCSSRLSGLGANSFAVDWEGVMEHLIHQGRHTARTCLQGVHELAPGLTATFSAEACDLICRWKPELNDEHRHRSSQVLATRLQSEVKQVVLAWQRRFPTLLLTLSGGLDSSIIAACLRSDAARVRGLNLVSGVGLGNESAFAQAVAARSDLPLEIVEIRPGCVDLRCSAAADRPRPAARGYTQASDEVAAMAANEQMALAHFNGGGGDNIFGFLHSSYPAADALLDAGPGPAYWRTVHNLARLTASNIWTIGYRSLRHAMLGRSASHDRQDISLLSPAYRHHAIERHPWMKADSSGRPGHRQHLSHILEAVHYSEYLGHGDSIPTIYPLLSQPLMEYCLSIPSWRWCENGRDRSLARMAFSTHLPHTVLDRRVKGSFEQFLLKIFYSNIEEIRSMMAEGQLARRGMIDSDACLDLLSRPDRMLGGALGRILHFADVEAWLSARGIAPAGASIS</sequence>
<evidence type="ECO:0000256" key="3">
    <source>
        <dbReference type="ARBA" id="ARBA00012737"/>
    </source>
</evidence>
<dbReference type="GO" id="GO:0004066">
    <property type="term" value="F:asparagine synthase (glutamine-hydrolyzing) activity"/>
    <property type="evidence" value="ECO:0007669"/>
    <property type="project" value="UniProtKB-EC"/>
</dbReference>
<evidence type="ECO:0000313" key="6">
    <source>
        <dbReference type="EMBL" id="QNG48552.1"/>
    </source>
</evidence>
<dbReference type="EMBL" id="CP060122">
    <property type="protein sequence ID" value="QNG48552.1"/>
    <property type="molecule type" value="Genomic_DNA"/>
</dbReference>
<reference evidence="6 7" key="1">
    <citation type="submission" date="2020-07" db="EMBL/GenBank/DDBJ databases">
        <title>Whole genome sequence of Sphingobium yanoikuyae A3.</title>
        <authorList>
            <person name="Han S.-S."/>
        </authorList>
    </citation>
    <scope>NUCLEOTIDE SEQUENCE [LARGE SCALE GENOMIC DNA]</scope>
    <source>
        <strain evidence="6 7">A3</strain>
    </source>
</reference>
<dbReference type="Pfam" id="PF00733">
    <property type="entry name" value="Asn_synthase"/>
    <property type="match status" value="1"/>
</dbReference>
<dbReference type="Gene3D" id="3.60.20.10">
    <property type="entry name" value="Glutamine Phosphoribosylpyrophosphate, subunit 1, domain 1"/>
    <property type="match status" value="1"/>
</dbReference>
<dbReference type="PANTHER" id="PTHR43284:SF1">
    <property type="entry name" value="ASPARAGINE SYNTHETASE"/>
    <property type="match status" value="1"/>
</dbReference>
<evidence type="ECO:0000256" key="1">
    <source>
        <dbReference type="ARBA" id="ARBA00005187"/>
    </source>
</evidence>
<proteinExistence type="inferred from homology"/>
<dbReference type="AlphaFoldDB" id="A0A9X7YFE4"/>
<gene>
    <name evidence="6" type="ORF">H3V42_14105</name>
</gene>
<dbReference type="InterPro" id="IPR029055">
    <property type="entry name" value="Ntn_hydrolases_N"/>
</dbReference>
<comment type="catalytic activity">
    <reaction evidence="4">
        <text>L-aspartate + L-glutamine + ATP + H2O = L-asparagine + L-glutamate + AMP + diphosphate + H(+)</text>
        <dbReference type="Rhea" id="RHEA:12228"/>
        <dbReference type="ChEBI" id="CHEBI:15377"/>
        <dbReference type="ChEBI" id="CHEBI:15378"/>
        <dbReference type="ChEBI" id="CHEBI:29985"/>
        <dbReference type="ChEBI" id="CHEBI:29991"/>
        <dbReference type="ChEBI" id="CHEBI:30616"/>
        <dbReference type="ChEBI" id="CHEBI:33019"/>
        <dbReference type="ChEBI" id="CHEBI:58048"/>
        <dbReference type="ChEBI" id="CHEBI:58359"/>
        <dbReference type="ChEBI" id="CHEBI:456215"/>
        <dbReference type="EC" id="6.3.5.4"/>
    </reaction>
</comment>
<evidence type="ECO:0000256" key="2">
    <source>
        <dbReference type="ARBA" id="ARBA00005752"/>
    </source>
</evidence>
<dbReference type="SUPFAM" id="SSF52402">
    <property type="entry name" value="Adenine nucleotide alpha hydrolases-like"/>
    <property type="match status" value="1"/>
</dbReference>
<dbReference type="GO" id="GO:0006529">
    <property type="term" value="P:asparagine biosynthetic process"/>
    <property type="evidence" value="ECO:0007669"/>
    <property type="project" value="InterPro"/>
</dbReference>
<dbReference type="Gene3D" id="3.40.50.620">
    <property type="entry name" value="HUPs"/>
    <property type="match status" value="1"/>
</dbReference>
<dbReference type="InterPro" id="IPR006426">
    <property type="entry name" value="Asn_synth_AEB"/>
</dbReference>